<dbReference type="EMBL" id="MZMU01000012">
    <property type="protein sequence ID" value="RXT23857.1"/>
    <property type="molecule type" value="Genomic_DNA"/>
</dbReference>
<dbReference type="PANTHER" id="PTHR38011:SF2">
    <property type="entry name" value="BIFUNCTIONAL DEAMINASE-REDUCTASE DOMAIN PROTEIN"/>
    <property type="match status" value="1"/>
</dbReference>
<accession>A0A4Q1TZP9</accession>
<reference evidence="2 3" key="1">
    <citation type="submission" date="2017-03" db="EMBL/GenBank/DDBJ databases">
        <authorList>
            <person name="Safronova V.I."/>
            <person name="Sazanova A.L."/>
            <person name="Chirak E.R."/>
        </authorList>
    </citation>
    <scope>NUCLEOTIDE SEQUENCE [LARGE SCALE GENOMIC DNA]</scope>
    <source>
        <strain evidence="2 3">Tri-43</strain>
    </source>
</reference>
<dbReference type="GO" id="GO:0009231">
    <property type="term" value="P:riboflavin biosynthetic process"/>
    <property type="evidence" value="ECO:0007669"/>
    <property type="project" value="InterPro"/>
</dbReference>
<dbReference type="SUPFAM" id="SSF53597">
    <property type="entry name" value="Dihydrofolate reductase-like"/>
    <property type="match status" value="1"/>
</dbReference>
<dbReference type="RefSeq" id="WP_129419937.1">
    <property type="nucleotide sequence ID" value="NZ_MZMU01000012.1"/>
</dbReference>
<evidence type="ECO:0000313" key="3">
    <source>
        <dbReference type="Proteomes" id="UP000290767"/>
    </source>
</evidence>
<organism evidence="2 3">
    <name type="scientific">Rhizobium leguminosarum</name>
    <dbReference type="NCBI Taxonomy" id="384"/>
    <lineage>
        <taxon>Bacteria</taxon>
        <taxon>Pseudomonadati</taxon>
        <taxon>Pseudomonadota</taxon>
        <taxon>Alphaproteobacteria</taxon>
        <taxon>Hyphomicrobiales</taxon>
        <taxon>Rhizobiaceae</taxon>
        <taxon>Rhizobium/Agrobacterium group</taxon>
        <taxon>Rhizobium</taxon>
    </lineage>
</organism>
<protein>
    <submittedName>
        <fullName evidence="2">Riboflavin biosynthesis protein RibD</fullName>
    </submittedName>
</protein>
<dbReference type="Pfam" id="PF01872">
    <property type="entry name" value="RibD_C"/>
    <property type="match status" value="1"/>
</dbReference>
<evidence type="ECO:0000313" key="2">
    <source>
        <dbReference type="EMBL" id="RXT23857.1"/>
    </source>
</evidence>
<feature type="domain" description="Bacterial bifunctional deaminase-reductase C-terminal" evidence="1">
    <location>
        <begin position="3"/>
        <end position="184"/>
    </location>
</feature>
<gene>
    <name evidence="2" type="ORF">B5P46_18135</name>
</gene>
<dbReference type="PANTHER" id="PTHR38011">
    <property type="entry name" value="DIHYDROFOLATE REDUCTASE FAMILY PROTEIN (AFU_ORTHOLOGUE AFUA_8G06820)"/>
    <property type="match status" value="1"/>
</dbReference>
<proteinExistence type="predicted"/>
<dbReference type="AlphaFoldDB" id="A0A4Q1TZP9"/>
<evidence type="ECO:0000259" key="1">
    <source>
        <dbReference type="Pfam" id="PF01872"/>
    </source>
</evidence>
<name>A0A4Q1TZP9_RHILE</name>
<comment type="caution">
    <text evidence="2">The sequence shown here is derived from an EMBL/GenBank/DDBJ whole genome shotgun (WGS) entry which is preliminary data.</text>
</comment>
<dbReference type="InterPro" id="IPR002734">
    <property type="entry name" value="RibDG_C"/>
</dbReference>
<dbReference type="Proteomes" id="UP000290767">
    <property type="component" value="Unassembled WGS sequence"/>
</dbReference>
<dbReference type="Gene3D" id="3.40.430.10">
    <property type="entry name" value="Dihydrofolate Reductase, subunit A"/>
    <property type="match status" value="1"/>
</dbReference>
<dbReference type="InterPro" id="IPR024072">
    <property type="entry name" value="DHFR-like_dom_sf"/>
</dbReference>
<dbReference type="InterPro" id="IPR050765">
    <property type="entry name" value="Riboflavin_Biosynth_HTPR"/>
</dbReference>
<dbReference type="GO" id="GO:0008703">
    <property type="term" value="F:5-amino-6-(5-phosphoribosylamino)uracil reductase activity"/>
    <property type="evidence" value="ECO:0007669"/>
    <property type="project" value="InterPro"/>
</dbReference>
<sequence>MRKLVTAAFVSLDGVMQAPGAPQEDPTGGFTLGGWTVNYWDEPMGKFMDGIFNDPFALLLGRKTYEIFAAYWPFVGADDPIGKAFNAATKYVATTSKEPFTWENTVALRGDVAAEIARLKQEDGPDLLTQGSSGLLQTLLAHDLIDELRLLTFPLILGPGKRLFGEGAKPEALKLSANSVSTTGVIMSVYERAGEVKTGSFGMTEPSEAEIARRERMKREG</sequence>